<dbReference type="EMBL" id="DF237245">
    <property type="protein sequence ID" value="GAQ86559.1"/>
    <property type="molecule type" value="Genomic_DNA"/>
</dbReference>
<evidence type="ECO:0000313" key="3">
    <source>
        <dbReference type="Proteomes" id="UP000054558"/>
    </source>
</evidence>
<keyword evidence="3" id="KW-1185">Reference proteome</keyword>
<proteinExistence type="predicted"/>
<evidence type="ECO:0000313" key="2">
    <source>
        <dbReference type="EMBL" id="GAQ86559.1"/>
    </source>
</evidence>
<organism evidence="2 3">
    <name type="scientific">Klebsormidium nitens</name>
    <name type="common">Green alga</name>
    <name type="synonym">Ulothrix nitens</name>
    <dbReference type="NCBI Taxonomy" id="105231"/>
    <lineage>
        <taxon>Eukaryota</taxon>
        <taxon>Viridiplantae</taxon>
        <taxon>Streptophyta</taxon>
        <taxon>Klebsormidiophyceae</taxon>
        <taxon>Klebsormidiales</taxon>
        <taxon>Klebsormidiaceae</taxon>
        <taxon>Klebsormidium</taxon>
    </lineage>
</organism>
<keyword evidence="1" id="KW-0175">Coiled coil</keyword>
<dbReference type="AlphaFoldDB" id="A0A1Y1IAV3"/>
<protein>
    <submittedName>
        <fullName evidence="2">Uncharacterized protein</fullName>
    </submittedName>
</protein>
<accession>A0A1Y1IAV3</accession>
<gene>
    <name evidence="2" type="ORF">KFL_002960140</name>
</gene>
<evidence type="ECO:0000256" key="1">
    <source>
        <dbReference type="SAM" id="Coils"/>
    </source>
</evidence>
<reference evidence="2 3" key="1">
    <citation type="journal article" date="2014" name="Nat. Commun.">
        <title>Klebsormidium flaccidum genome reveals primary factors for plant terrestrial adaptation.</title>
        <authorList>
            <person name="Hori K."/>
            <person name="Maruyama F."/>
            <person name="Fujisawa T."/>
            <person name="Togashi T."/>
            <person name="Yamamoto N."/>
            <person name="Seo M."/>
            <person name="Sato S."/>
            <person name="Yamada T."/>
            <person name="Mori H."/>
            <person name="Tajima N."/>
            <person name="Moriyama T."/>
            <person name="Ikeuchi M."/>
            <person name="Watanabe M."/>
            <person name="Wada H."/>
            <person name="Kobayashi K."/>
            <person name="Saito M."/>
            <person name="Masuda T."/>
            <person name="Sasaki-Sekimoto Y."/>
            <person name="Mashiguchi K."/>
            <person name="Awai K."/>
            <person name="Shimojima M."/>
            <person name="Masuda S."/>
            <person name="Iwai M."/>
            <person name="Nobusawa T."/>
            <person name="Narise T."/>
            <person name="Kondo S."/>
            <person name="Saito H."/>
            <person name="Sato R."/>
            <person name="Murakawa M."/>
            <person name="Ihara Y."/>
            <person name="Oshima-Yamada Y."/>
            <person name="Ohtaka K."/>
            <person name="Satoh M."/>
            <person name="Sonobe K."/>
            <person name="Ishii M."/>
            <person name="Ohtani R."/>
            <person name="Kanamori-Sato M."/>
            <person name="Honoki R."/>
            <person name="Miyazaki D."/>
            <person name="Mochizuki H."/>
            <person name="Umetsu J."/>
            <person name="Higashi K."/>
            <person name="Shibata D."/>
            <person name="Kamiya Y."/>
            <person name="Sato N."/>
            <person name="Nakamura Y."/>
            <person name="Tabata S."/>
            <person name="Ida S."/>
            <person name="Kurokawa K."/>
            <person name="Ohta H."/>
        </authorList>
    </citation>
    <scope>NUCLEOTIDE SEQUENCE [LARGE SCALE GENOMIC DNA]</scope>
    <source>
        <strain evidence="2 3">NIES-2285</strain>
    </source>
</reference>
<feature type="coiled-coil region" evidence="1">
    <location>
        <begin position="119"/>
        <end position="146"/>
    </location>
</feature>
<name>A0A1Y1IAV3_KLENI</name>
<dbReference type="Proteomes" id="UP000054558">
    <property type="component" value="Unassembled WGS sequence"/>
</dbReference>
<sequence length="164" mass="18418">MSLHLNRPEPVGPKNKKRQFLGFILDTFAAKTKGETAKPLRIKRGSTELWRPVLKEFERALVSKGPDWTSPEAAHLRAKVQQLLTDLEAFGKTFGFWGIRRYSPWSLVVYDDGYVSRNAEKLCASLKAVKEKVAAADKEAAQVALEAKKEPIKASLKLAPWEVN</sequence>